<dbReference type="AlphaFoldDB" id="M3IA30"/>
<accession>M3IA30</accession>
<dbReference type="EMBL" id="AFME02000072">
    <property type="protein sequence ID" value="EMG12682.1"/>
    <property type="molecule type" value="Genomic_DNA"/>
</dbReference>
<dbReference type="BioCyc" id="LINT1001599:G11K9-2372-MONOMER"/>
<evidence type="ECO:0000313" key="2">
    <source>
        <dbReference type="Proteomes" id="UP000011776"/>
    </source>
</evidence>
<gene>
    <name evidence="1" type="ORF">LEP1GSC151_2184</name>
</gene>
<evidence type="ECO:0000313" key="1">
    <source>
        <dbReference type="EMBL" id="EMG12682.1"/>
    </source>
</evidence>
<comment type="caution">
    <text evidence="1">The sequence shown here is derived from an EMBL/GenBank/DDBJ whole genome shotgun (WGS) entry which is preliminary data.</text>
</comment>
<proteinExistence type="predicted"/>
<reference evidence="1 2" key="1">
    <citation type="submission" date="2013-02" db="EMBL/GenBank/DDBJ databases">
        <authorList>
            <person name="Harkins D.M."/>
            <person name="Durkin A.S."/>
            <person name="Brinkac L.M."/>
            <person name="Haft D.H."/>
            <person name="Selengut J.D."/>
            <person name="Sanka R."/>
            <person name="DePew J."/>
            <person name="Purushe J."/>
            <person name="Tulsiani S.M."/>
            <person name="Graham G.C."/>
            <person name="Burns M.-A."/>
            <person name="Dohnt M.F."/>
            <person name="Smythe L.D."/>
            <person name="McKay D.B."/>
            <person name="Craig S.B."/>
            <person name="Vinetz J.M."/>
            <person name="Sutton G.G."/>
            <person name="Nierman W.C."/>
            <person name="Fouts D.E."/>
        </authorList>
    </citation>
    <scope>NUCLEOTIDE SEQUENCE [LARGE SCALE GENOMIC DNA]</scope>
    <source>
        <strain evidence="1 2">LT2186</strain>
    </source>
</reference>
<protein>
    <submittedName>
        <fullName evidence="1">Uncharacterized protein</fullName>
    </submittedName>
</protein>
<dbReference type="Proteomes" id="UP000011776">
    <property type="component" value="Unassembled WGS sequence"/>
</dbReference>
<sequence>MDERDNSLIVRKDLKTGVVRRLTSGNDSLFDSRFSAFNGGSILFTAAYYDTLNIYFIPASGSVSKEKDIISQYELALKYKEKQSFEDFLLAIDAIEFYFSQDPIYPLIFSKALLLKYEEAKNSGKTIIAENAKKEILSSRLNPVYGLAYGLFLSNEKNLLFLFRN</sequence>
<organism evidence="1 2">
    <name type="scientific">Leptospira interrogans serovar Grippotyphosa str. LT2186</name>
    <dbReference type="NCBI Taxonomy" id="1001599"/>
    <lineage>
        <taxon>Bacteria</taxon>
        <taxon>Pseudomonadati</taxon>
        <taxon>Spirochaetota</taxon>
        <taxon>Spirochaetia</taxon>
        <taxon>Leptospirales</taxon>
        <taxon>Leptospiraceae</taxon>
        <taxon>Leptospira</taxon>
    </lineage>
</organism>
<name>M3IA30_LEPIR</name>